<name>A0A1I7WL07_HETBA</name>
<proteinExistence type="predicted"/>
<reference evidence="2" key="1">
    <citation type="submission" date="2016-11" db="UniProtKB">
        <authorList>
            <consortium name="WormBaseParasite"/>
        </authorList>
    </citation>
    <scope>IDENTIFICATION</scope>
</reference>
<evidence type="ECO:0000313" key="2">
    <source>
        <dbReference type="WBParaSite" id="Hba_05805"/>
    </source>
</evidence>
<evidence type="ECO:0000313" key="1">
    <source>
        <dbReference type="Proteomes" id="UP000095283"/>
    </source>
</evidence>
<dbReference type="WBParaSite" id="Hba_05805">
    <property type="protein sequence ID" value="Hba_05805"/>
    <property type="gene ID" value="Hba_05805"/>
</dbReference>
<sequence>MADPAPSIYNRYSESNDPLFLFSRTATVRRCQHTDWDLCESVRLQELKEVCFKK</sequence>
<accession>A0A1I7WL07</accession>
<keyword evidence="1" id="KW-1185">Reference proteome</keyword>
<organism evidence="1 2">
    <name type="scientific">Heterorhabditis bacteriophora</name>
    <name type="common">Entomopathogenic nematode worm</name>
    <dbReference type="NCBI Taxonomy" id="37862"/>
    <lineage>
        <taxon>Eukaryota</taxon>
        <taxon>Metazoa</taxon>
        <taxon>Ecdysozoa</taxon>
        <taxon>Nematoda</taxon>
        <taxon>Chromadorea</taxon>
        <taxon>Rhabditida</taxon>
        <taxon>Rhabditina</taxon>
        <taxon>Rhabditomorpha</taxon>
        <taxon>Strongyloidea</taxon>
        <taxon>Heterorhabditidae</taxon>
        <taxon>Heterorhabditis</taxon>
    </lineage>
</organism>
<protein>
    <submittedName>
        <fullName evidence="2">Uncharacterized protein</fullName>
    </submittedName>
</protein>
<dbReference type="AlphaFoldDB" id="A0A1I7WL07"/>
<dbReference type="Proteomes" id="UP000095283">
    <property type="component" value="Unplaced"/>
</dbReference>